<dbReference type="PATRIC" id="fig|1235802.3.peg.1360"/>
<dbReference type="AlphaFoldDB" id="N2B5D0"/>
<dbReference type="Pfam" id="PF01177">
    <property type="entry name" value="Asp_Glu_race"/>
    <property type="match status" value="1"/>
</dbReference>
<evidence type="ECO:0000313" key="3">
    <source>
        <dbReference type="EMBL" id="EMZ33733.1"/>
    </source>
</evidence>
<accession>N2B5D0</accession>
<organism evidence="3 4">
    <name type="scientific">Eubacterium plexicaudatum ASF492</name>
    <dbReference type="NCBI Taxonomy" id="1235802"/>
    <lineage>
        <taxon>Bacteria</taxon>
        <taxon>Bacillati</taxon>
        <taxon>Bacillota</taxon>
        <taxon>Clostridia</taxon>
        <taxon>Eubacteriales</taxon>
        <taxon>Eubacteriaceae</taxon>
        <taxon>Eubacterium</taxon>
    </lineage>
</organism>
<reference evidence="3 4" key="1">
    <citation type="journal article" date="2014" name="Genome Announc.">
        <title>Draft genome sequences of the altered schaedler flora, a defined bacterial community from gnotobiotic mice.</title>
        <authorList>
            <person name="Wannemuehler M.J."/>
            <person name="Overstreet A.M."/>
            <person name="Ward D.V."/>
            <person name="Phillips G.J."/>
        </authorList>
    </citation>
    <scope>NUCLEOTIDE SEQUENCE [LARGE SCALE GENOMIC DNA]</scope>
    <source>
        <strain evidence="3 4">ASF492</strain>
    </source>
</reference>
<dbReference type="GO" id="GO:0047661">
    <property type="term" value="F:amino-acid racemase activity"/>
    <property type="evidence" value="ECO:0007669"/>
    <property type="project" value="InterPro"/>
</dbReference>
<dbReference type="SUPFAM" id="SSF53681">
    <property type="entry name" value="Aspartate/glutamate racemase"/>
    <property type="match status" value="2"/>
</dbReference>
<dbReference type="Proteomes" id="UP000012589">
    <property type="component" value="Unassembled WGS sequence"/>
</dbReference>
<dbReference type="eggNOG" id="COG1794">
    <property type="taxonomic scope" value="Bacteria"/>
</dbReference>
<keyword evidence="2" id="KW-0413">Isomerase</keyword>
<evidence type="ECO:0000313" key="4">
    <source>
        <dbReference type="Proteomes" id="UP000012589"/>
    </source>
</evidence>
<protein>
    <submittedName>
        <fullName evidence="3">Aspartate racemase</fullName>
    </submittedName>
</protein>
<dbReference type="EMBL" id="AQFT01000039">
    <property type="protein sequence ID" value="EMZ33733.1"/>
    <property type="molecule type" value="Genomic_DNA"/>
</dbReference>
<comment type="similarity">
    <text evidence="1">Belongs to the aspartate/glutamate racemases family.</text>
</comment>
<dbReference type="OrthoDB" id="9803739at2"/>
<dbReference type="Gene3D" id="3.40.50.1860">
    <property type="match status" value="2"/>
</dbReference>
<dbReference type="InterPro" id="IPR015942">
    <property type="entry name" value="Asp/Glu/hydantoin_racemase"/>
</dbReference>
<dbReference type="InterPro" id="IPR001920">
    <property type="entry name" value="Asp/Glu_race"/>
</dbReference>
<dbReference type="PANTHER" id="PTHR21198">
    <property type="entry name" value="GLUTAMATE RACEMASE"/>
    <property type="match status" value="1"/>
</dbReference>
<dbReference type="STRING" id="1235802.C823_01272"/>
<evidence type="ECO:0000256" key="2">
    <source>
        <dbReference type="ARBA" id="ARBA00023235"/>
    </source>
</evidence>
<dbReference type="InterPro" id="IPR033134">
    <property type="entry name" value="Asp/Glu_racemase_AS_2"/>
</dbReference>
<evidence type="ECO:0000256" key="1">
    <source>
        <dbReference type="ARBA" id="ARBA00007847"/>
    </source>
</evidence>
<keyword evidence="4" id="KW-1185">Reference proteome</keyword>
<dbReference type="PROSITE" id="PS00924">
    <property type="entry name" value="ASP_GLU_RACEMASE_2"/>
    <property type="match status" value="1"/>
</dbReference>
<dbReference type="PANTHER" id="PTHR21198:SF7">
    <property type="entry name" value="ASPARTATE-GLUTAMATE RACEMASE FAMILY"/>
    <property type="match status" value="1"/>
</dbReference>
<dbReference type="InterPro" id="IPR004380">
    <property type="entry name" value="Asp_race"/>
</dbReference>
<dbReference type="HOGENOM" id="CLU_055360_2_2_9"/>
<dbReference type="NCBIfam" id="TIGR00035">
    <property type="entry name" value="asp_race"/>
    <property type="match status" value="1"/>
</dbReference>
<sequence>MFKETIGLVGGFGAYATLNFYRRILEEFASESERNYPHIIMDNNFTMPSRTRALLYDEEYDVVVREIADSMKKLIGAKADRIILVCGTAHYFLKDVYKIVPEAEMKVMNIIDCLGKKLQENNIREVLIIAAEGALLKHLYTNKLKEYGISCIAPAEEDYKEIRYFIEGVKCDCLTRAGGYLERFRSFLDKFHTRQVVLGCTEFPVLLNCAKQSAIKTEIEKEYVFWDPMEIILEELKKQLI</sequence>
<name>N2B5D0_9FIRM</name>
<proteinExistence type="inferred from homology"/>
<gene>
    <name evidence="3" type="ORF">C823_01272</name>
</gene>
<comment type="caution">
    <text evidence="3">The sequence shown here is derived from an EMBL/GenBank/DDBJ whole genome shotgun (WGS) entry which is preliminary data.</text>
</comment>